<dbReference type="AlphaFoldDB" id="A0A9P4IJ53"/>
<sequence>MKLLFPSLSTILLLASTTHLTHASEWSVTFYDDQSCQGNVVLQDSGDENKECVPSFGPAYSYRFTQDESDFLFYPYQEQECGGGAIVSGADCPFSVNGFFSYGVGEVP</sequence>
<gene>
    <name evidence="2" type="ORF">NA57DRAFT_73875</name>
</gene>
<dbReference type="EMBL" id="ML978124">
    <property type="protein sequence ID" value="KAF2100264.1"/>
    <property type="molecule type" value="Genomic_DNA"/>
</dbReference>
<feature type="chain" id="PRO_5040296069" evidence="1">
    <location>
        <begin position="24"/>
        <end position="108"/>
    </location>
</feature>
<dbReference type="Proteomes" id="UP000799772">
    <property type="component" value="Unassembled WGS sequence"/>
</dbReference>
<comment type="caution">
    <text evidence="2">The sequence shown here is derived from an EMBL/GenBank/DDBJ whole genome shotgun (WGS) entry which is preliminary data.</text>
</comment>
<feature type="signal peptide" evidence="1">
    <location>
        <begin position="1"/>
        <end position="23"/>
    </location>
</feature>
<reference evidence="2" key="1">
    <citation type="journal article" date="2020" name="Stud. Mycol.">
        <title>101 Dothideomycetes genomes: a test case for predicting lifestyles and emergence of pathogens.</title>
        <authorList>
            <person name="Haridas S."/>
            <person name="Albert R."/>
            <person name="Binder M."/>
            <person name="Bloem J."/>
            <person name="Labutti K."/>
            <person name="Salamov A."/>
            <person name="Andreopoulos B."/>
            <person name="Baker S."/>
            <person name="Barry K."/>
            <person name="Bills G."/>
            <person name="Bluhm B."/>
            <person name="Cannon C."/>
            <person name="Castanera R."/>
            <person name="Culley D."/>
            <person name="Daum C."/>
            <person name="Ezra D."/>
            <person name="Gonzalez J."/>
            <person name="Henrissat B."/>
            <person name="Kuo A."/>
            <person name="Liang C."/>
            <person name="Lipzen A."/>
            <person name="Lutzoni F."/>
            <person name="Magnuson J."/>
            <person name="Mondo S."/>
            <person name="Nolan M."/>
            <person name="Ohm R."/>
            <person name="Pangilinan J."/>
            <person name="Park H.-J."/>
            <person name="Ramirez L."/>
            <person name="Alfaro M."/>
            <person name="Sun H."/>
            <person name="Tritt A."/>
            <person name="Yoshinaga Y."/>
            <person name="Zwiers L.-H."/>
            <person name="Turgeon B."/>
            <person name="Goodwin S."/>
            <person name="Spatafora J."/>
            <person name="Crous P."/>
            <person name="Grigoriev I."/>
        </authorList>
    </citation>
    <scope>NUCLEOTIDE SEQUENCE</scope>
    <source>
        <strain evidence="2">CBS 133067</strain>
    </source>
</reference>
<accession>A0A9P4IJ53</accession>
<name>A0A9P4IJ53_9PEZI</name>
<evidence type="ECO:0000256" key="1">
    <source>
        <dbReference type="SAM" id="SignalP"/>
    </source>
</evidence>
<proteinExistence type="predicted"/>
<organism evidence="2 3">
    <name type="scientific">Rhizodiscina lignyota</name>
    <dbReference type="NCBI Taxonomy" id="1504668"/>
    <lineage>
        <taxon>Eukaryota</taxon>
        <taxon>Fungi</taxon>
        <taxon>Dikarya</taxon>
        <taxon>Ascomycota</taxon>
        <taxon>Pezizomycotina</taxon>
        <taxon>Dothideomycetes</taxon>
        <taxon>Pleosporomycetidae</taxon>
        <taxon>Aulographales</taxon>
        <taxon>Rhizodiscinaceae</taxon>
        <taxon>Rhizodiscina</taxon>
    </lineage>
</organism>
<protein>
    <submittedName>
        <fullName evidence="2">Uncharacterized protein</fullName>
    </submittedName>
</protein>
<keyword evidence="1" id="KW-0732">Signal</keyword>
<evidence type="ECO:0000313" key="2">
    <source>
        <dbReference type="EMBL" id="KAF2100264.1"/>
    </source>
</evidence>
<keyword evidence="3" id="KW-1185">Reference proteome</keyword>
<evidence type="ECO:0000313" key="3">
    <source>
        <dbReference type="Proteomes" id="UP000799772"/>
    </source>
</evidence>